<dbReference type="Proteomes" id="UP000094569">
    <property type="component" value="Unassembled WGS sequence"/>
</dbReference>
<proteinExistence type="predicted"/>
<protein>
    <submittedName>
        <fullName evidence="3">Uncharacterized protein</fullName>
    </submittedName>
</protein>
<evidence type="ECO:0000256" key="1">
    <source>
        <dbReference type="SAM" id="MobiDB-lite"/>
    </source>
</evidence>
<organism evidence="3 4">
    <name type="scientific">Aspergillus cristatus</name>
    <name type="common">Chinese Fuzhuan brick tea-fermentation fungus</name>
    <name type="synonym">Eurotium cristatum</name>
    <dbReference type="NCBI Taxonomy" id="573508"/>
    <lineage>
        <taxon>Eukaryota</taxon>
        <taxon>Fungi</taxon>
        <taxon>Dikarya</taxon>
        <taxon>Ascomycota</taxon>
        <taxon>Pezizomycotina</taxon>
        <taxon>Eurotiomycetes</taxon>
        <taxon>Eurotiomycetidae</taxon>
        <taxon>Eurotiales</taxon>
        <taxon>Aspergillaceae</taxon>
        <taxon>Aspergillus</taxon>
        <taxon>Aspergillus subgen. Aspergillus</taxon>
    </lineage>
</organism>
<feature type="region of interest" description="Disordered" evidence="1">
    <location>
        <begin position="97"/>
        <end position="126"/>
    </location>
</feature>
<evidence type="ECO:0000313" key="4">
    <source>
        <dbReference type="Proteomes" id="UP000094569"/>
    </source>
</evidence>
<feature type="signal peptide" evidence="2">
    <location>
        <begin position="1"/>
        <end position="16"/>
    </location>
</feature>
<dbReference type="PANTHER" id="PTHR35204">
    <property type="entry name" value="YALI0A21131P"/>
    <property type="match status" value="1"/>
</dbReference>
<evidence type="ECO:0000256" key="2">
    <source>
        <dbReference type="SAM" id="SignalP"/>
    </source>
</evidence>
<name>A0A1E3BKP8_ASPCR</name>
<feature type="chain" id="PRO_5009123757" evidence="2">
    <location>
        <begin position="17"/>
        <end position="494"/>
    </location>
</feature>
<gene>
    <name evidence="3" type="ORF">SI65_02406</name>
</gene>
<evidence type="ECO:0000313" key="3">
    <source>
        <dbReference type="EMBL" id="ODM21562.1"/>
    </source>
</evidence>
<keyword evidence="2" id="KW-0732">Signal</keyword>
<dbReference type="OrthoDB" id="10261782at2759"/>
<dbReference type="STRING" id="573508.A0A1E3BKP8"/>
<dbReference type="VEuPathDB" id="FungiDB:SI65_02406"/>
<dbReference type="EMBL" id="JXNT01000002">
    <property type="protein sequence ID" value="ODM21562.1"/>
    <property type="molecule type" value="Genomic_DNA"/>
</dbReference>
<reference evidence="3 4" key="1">
    <citation type="journal article" date="2016" name="BMC Genomics">
        <title>Comparative genomic and transcriptomic analyses of the Fuzhuan brick tea-fermentation fungus Aspergillus cristatus.</title>
        <authorList>
            <person name="Ge Y."/>
            <person name="Wang Y."/>
            <person name="Liu Y."/>
            <person name="Tan Y."/>
            <person name="Ren X."/>
            <person name="Zhang X."/>
            <person name="Hyde K.D."/>
            <person name="Liu Y."/>
            <person name="Liu Z."/>
        </authorList>
    </citation>
    <scope>NUCLEOTIDE SEQUENCE [LARGE SCALE GENOMIC DNA]</scope>
    <source>
        <strain evidence="3 4">GZAAS20.1005</strain>
    </source>
</reference>
<dbReference type="AlphaFoldDB" id="A0A1E3BKP8"/>
<keyword evidence="4" id="KW-1185">Reference proteome</keyword>
<dbReference type="PANTHER" id="PTHR35204:SF1">
    <property type="entry name" value="ENTEROTOXIN"/>
    <property type="match status" value="1"/>
</dbReference>
<dbReference type="InterPro" id="IPR038921">
    <property type="entry name" value="YOR389W-like"/>
</dbReference>
<accession>A0A1E3BKP8</accession>
<sequence length="494" mass="55661">MRAQLASLALLAGSSAAPIAAHEEPTVRNANHIFNAIHSSMREWGSTLYHNGMSFFLASVPAGTQLYHGTGNPNPTAGMEWLSFELEQAILFARLPRPPIEPHNPRRGPAYGQGQEPLSSGPEAGEESGWLHTYAAARDLRLLYIDGLSAARSNNGTQDSQKRIFLNDTIHESQIVDEAEAADEMCRILRETWDDRLDGILRMEIGTEIILCSFERDLEFVRAVRAKPIKSLDKGNRSKKKTLADLQPDVASWLSVASRYHGIGGNRVRLNYDHFVTAFAHDLDIFGGESKKYRPRLEHLESSSLEPIRQELETLVMTYDPSEPSFNWQAITDMIVERYSHTLKYLTSGIPDEAEVRENIERLLQPFVEYHRRNITLEADRCKTQFIPFLAPTQGTAALAVRSVAQEICWALLEAWEADYKTTMSKITYLVEYLSWTTWKECTGCKDNEICMVPVSPLGAAEDYDHPTCRDVKNPDIPGPRYWGGFYIPSPDAE</sequence>
<comment type="caution">
    <text evidence="3">The sequence shown here is derived from an EMBL/GenBank/DDBJ whole genome shotgun (WGS) entry which is preliminary data.</text>
</comment>